<keyword evidence="3" id="KW-0963">Cytoplasm</keyword>
<evidence type="ECO:0000313" key="8">
    <source>
        <dbReference type="WBParaSite" id="SRDH1_42220.1"/>
    </source>
</evidence>
<comment type="subcellular location">
    <subcellularLocation>
        <location evidence="1">Cytoplasm</location>
        <location evidence="1">Cytoskeleton</location>
    </subcellularLocation>
</comment>
<evidence type="ECO:0000256" key="3">
    <source>
        <dbReference type="ARBA" id="ARBA00022490"/>
    </source>
</evidence>
<dbReference type="GO" id="GO:0005885">
    <property type="term" value="C:Arp2/3 protein complex"/>
    <property type="evidence" value="ECO:0007669"/>
    <property type="project" value="InterPro"/>
</dbReference>
<evidence type="ECO:0000256" key="1">
    <source>
        <dbReference type="ARBA" id="ARBA00004245"/>
    </source>
</evidence>
<comment type="function">
    <text evidence="5">Functions as a component of the Arp2/3 complex which is involved in regulation of actin polymerization and together with an activating nucleation-promoting factor (NPF) mediates the formation of branched actin networks.</text>
</comment>
<dbReference type="Gene3D" id="1.25.40.190">
    <property type="entry name" value="Actin-related protein 2/3 complex subunit 5"/>
    <property type="match status" value="1"/>
</dbReference>
<dbReference type="InterPro" id="IPR006789">
    <property type="entry name" value="ARPC5"/>
</dbReference>
<dbReference type="InterPro" id="IPR036743">
    <property type="entry name" value="ARPC5_sf"/>
</dbReference>
<evidence type="ECO:0000256" key="6">
    <source>
        <dbReference type="RuleBase" id="RU004301"/>
    </source>
</evidence>
<evidence type="ECO:0000256" key="4">
    <source>
        <dbReference type="ARBA" id="ARBA00023212"/>
    </source>
</evidence>
<dbReference type="GO" id="GO:0034314">
    <property type="term" value="P:Arp2/3 complex-mediated actin nucleation"/>
    <property type="evidence" value="ECO:0007669"/>
    <property type="project" value="InterPro"/>
</dbReference>
<evidence type="ECO:0000256" key="2">
    <source>
        <dbReference type="ARBA" id="ARBA00006084"/>
    </source>
</evidence>
<reference evidence="8" key="2">
    <citation type="submission" date="2023-11" db="UniProtKB">
        <authorList>
            <consortium name="WormBaseParasite"/>
        </authorList>
    </citation>
    <scope>IDENTIFICATION</scope>
</reference>
<evidence type="ECO:0000256" key="5">
    <source>
        <dbReference type="ARBA" id="ARBA00060329"/>
    </source>
</evidence>
<dbReference type="AlphaFoldDB" id="A0A183QV29"/>
<evidence type="ECO:0000313" key="7">
    <source>
        <dbReference type="Proteomes" id="UP000050792"/>
    </source>
</evidence>
<dbReference type="PIRSF" id="PIRSF039096">
    <property type="entry name" value="p16-ARC"/>
    <property type="match status" value="1"/>
</dbReference>
<dbReference type="PANTHER" id="PTHR12644">
    <property type="entry name" value="ARP2/3 COMPLEX 16 KD SUBUNIT P16-ARC"/>
    <property type="match status" value="1"/>
</dbReference>
<dbReference type="SUPFAM" id="SSF69103">
    <property type="entry name" value="Arp2/3 complex 16 kDa subunit ARPC5"/>
    <property type="match status" value="1"/>
</dbReference>
<reference evidence="7" key="1">
    <citation type="submission" date="2022-06" db="EMBL/GenBank/DDBJ databases">
        <authorList>
            <person name="Berger JAMES D."/>
            <person name="Berger JAMES D."/>
        </authorList>
    </citation>
    <scope>NUCLEOTIDE SEQUENCE [LARGE SCALE GENOMIC DNA]</scope>
</reference>
<dbReference type="GO" id="GO:0030833">
    <property type="term" value="P:regulation of actin filament polymerization"/>
    <property type="evidence" value="ECO:0007669"/>
    <property type="project" value="InterPro"/>
</dbReference>
<sequence>MAKNTGDTRFRTVNVDQLTEPTFQDELTEDIKPSRLNVSEINSLISSGKSTDAILNILQNAPINSKDQQTKDTVFKLMMRLLSQFKSNQNIDEFLSTMDQDKIDLLMKYIYRGFEQPQEISCATLLTWHEKVYTYGKAGSIMRVLTDRKRV</sequence>
<protein>
    <recommendedName>
        <fullName evidence="6">Actin-related protein 2/3 complex subunit 5</fullName>
    </recommendedName>
</protein>
<accession>A0A183QV29</accession>
<proteinExistence type="inferred from homology"/>
<dbReference type="FunFam" id="1.25.40.190:FF:000003">
    <property type="entry name" value="Actin-related protein 2/3 complex subunit 5"/>
    <property type="match status" value="1"/>
</dbReference>
<dbReference type="Proteomes" id="UP000050792">
    <property type="component" value="Unassembled WGS sequence"/>
</dbReference>
<name>A0A183QV29_9TREM</name>
<dbReference type="WBParaSite" id="SRDH1_42220.1">
    <property type="protein sequence ID" value="SRDH1_42220.1"/>
    <property type="gene ID" value="SRDH1_42220"/>
</dbReference>
<organism evidence="7 8">
    <name type="scientific">Schistosoma rodhaini</name>
    <dbReference type="NCBI Taxonomy" id="6188"/>
    <lineage>
        <taxon>Eukaryota</taxon>
        <taxon>Metazoa</taxon>
        <taxon>Spiralia</taxon>
        <taxon>Lophotrochozoa</taxon>
        <taxon>Platyhelminthes</taxon>
        <taxon>Trematoda</taxon>
        <taxon>Digenea</taxon>
        <taxon>Strigeidida</taxon>
        <taxon>Schistosomatoidea</taxon>
        <taxon>Schistosomatidae</taxon>
        <taxon>Schistosoma</taxon>
    </lineage>
</organism>
<keyword evidence="7" id="KW-1185">Reference proteome</keyword>
<keyword evidence="4 6" id="KW-0206">Cytoskeleton</keyword>
<comment type="function">
    <text evidence="6">Functions as component of the Arp2/3 complex which is involved in regulation of actin polymerization and together with an activating nucleation-promoting factor (NPF) mediates the formation of branched actin networks. Arp2/3 complex plays a critical role in the control of cell morphogenesis via the modulation of cell polarity development.</text>
</comment>
<comment type="similarity">
    <text evidence="2 6">Belongs to the ARPC5 family.</text>
</comment>
<dbReference type="Pfam" id="PF04699">
    <property type="entry name" value="P16-Arc"/>
    <property type="match status" value="1"/>
</dbReference>